<dbReference type="Proteomes" id="UP001610432">
    <property type="component" value="Unassembled WGS sequence"/>
</dbReference>
<name>A0ABR4LJS5_9EURO</name>
<keyword evidence="2" id="KW-1185">Reference proteome</keyword>
<accession>A0ABR4LJS5</accession>
<dbReference type="EMBL" id="JBFXLQ010000037">
    <property type="protein sequence ID" value="KAL2864790.1"/>
    <property type="molecule type" value="Genomic_DNA"/>
</dbReference>
<dbReference type="RefSeq" id="XP_070883769.1">
    <property type="nucleotide sequence ID" value="XM_071033452.1"/>
</dbReference>
<protein>
    <submittedName>
        <fullName evidence="1">Uncharacterized protein</fullName>
    </submittedName>
</protein>
<reference evidence="1 2" key="1">
    <citation type="submission" date="2024-07" db="EMBL/GenBank/DDBJ databases">
        <title>Section-level genome sequencing and comparative genomics of Aspergillus sections Usti and Cavernicolus.</title>
        <authorList>
            <consortium name="Lawrence Berkeley National Laboratory"/>
            <person name="Nybo J.L."/>
            <person name="Vesth T.C."/>
            <person name="Theobald S."/>
            <person name="Frisvad J.C."/>
            <person name="Larsen T.O."/>
            <person name="Kjaerboelling I."/>
            <person name="Rothschild-Mancinelli K."/>
            <person name="Lyhne E.K."/>
            <person name="Kogle M.E."/>
            <person name="Barry K."/>
            <person name="Clum A."/>
            <person name="Na H."/>
            <person name="Ledsgaard L."/>
            <person name="Lin J."/>
            <person name="Lipzen A."/>
            <person name="Kuo A."/>
            <person name="Riley R."/>
            <person name="Mondo S."/>
            <person name="Labutti K."/>
            <person name="Haridas S."/>
            <person name="Pangalinan J."/>
            <person name="Salamov A.A."/>
            <person name="Simmons B.A."/>
            <person name="Magnuson J.K."/>
            <person name="Chen J."/>
            <person name="Drula E."/>
            <person name="Henrissat B."/>
            <person name="Wiebenga A."/>
            <person name="Lubbers R.J."/>
            <person name="Gomes A.C."/>
            <person name="Macurrencykelacurrency M.R."/>
            <person name="Stajich J."/>
            <person name="Grigoriev I.V."/>
            <person name="Mortensen U.H."/>
            <person name="De Vries R.P."/>
            <person name="Baker S.E."/>
            <person name="Andersen M.R."/>
        </authorList>
    </citation>
    <scope>NUCLEOTIDE SEQUENCE [LARGE SCALE GENOMIC DNA]</scope>
    <source>
        <strain evidence="1 2">CBS 449.75</strain>
    </source>
</reference>
<evidence type="ECO:0000313" key="1">
    <source>
        <dbReference type="EMBL" id="KAL2864790.1"/>
    </source>
</evidence>
<dbReference type="GeneID" id="98148524"/>
<evidence type="ECO:0000313" key="2">
    <source>
        <dbReference type="Proteomes" id="UP001610432"/>
    </source>
</evidence>
<gene>
    <name evidence="1" type="ORF">BJX67DRAFT_383421</name>
</gene>
<organism evidence="1 2">
    <name type="scientific">Aspergillus lucknowensis</name>
    <dbReference type="NCBI Taxonomy" id="176173"/>
    <lineage>
        <taxon>Eukaryota</taxon>
        <taxon>Fungi</taxon>
        <taxon>Dikarya</taxon>
        <taxon>Ascomycota</taxon>
        <taxon>Pezizomycotina</taxon>
        <taxon>Eurotiomycetes</taxon>
        <taxon>Eurotiomycetidae</taxon>
        <taxon>Eurotiales</taxon>
        <taxon>Aspergillaceae</taxon>
        <taxon>Aspergillus</taxon>
        <taxon>Aspergillus subgen. Nidulantes</taxon>
    </lineage>
</organism>
<proteinExistence type="predicted"/>
<sequence length="144" mass="17023">MSDEPPHYPIPAQYPGRLGWIQFYLERGYHTDFQGCWILITAKHLKDAVFGRAERVKERYGYGWFLDNLDYCMMTFRPLHCMHMVFSTRSLLSWYYARYQDLVTTKQDYILFHDILGYVERARGDLPPVAALLNLLVDLCLGVF</sequence>
<comment type="caution">
    <text evidence="1">The sequence shown here is derived from an EMBL/GenBank/DDBJ whole genome shotgun (WGS) entry which is preliminary data.</text>
</comment>